<keyword evidence="1" id="KW-0963">Cytoplasm</keyword>
<keyword evidence="2" id="KW-0132">Cell division</keyword>
<dbReference type="STRING" id="1561003.Ark11_0008"/>
<dbReference type="Proteomes" id="UP000198651">
    <property type="component" value="Chromosome I"/>
</dbReference>
<dbReference type="Pfam" id="PF04079">
    <property type="entry name" value="SMC_ScpB"/>
    <property type="match status" value="1"/>
</dbReference>
<keyword evidence="6" id="KW-1185">Reference proteome</keyword>
<evidence type="ECO:0000256" key="2">
    <source>
        <dbReference type="ARBA" id="ARBA00022618"/>
    </source>
</evidence>
<evidence type="ECO:0000256" key="1">
    <source>
        <dbReference type="ARBA" id="ARBA00022490"/>
    </source>
</evidence>
<keyword evidence="4" id="KW-0131">Cell cycle</keyword>
<dbReference type="PANTHER" id="PTHR34298">
    <property type="entry name" value="SEGREGATION AND CONDENSATION PROTEIN B"/>
    <property type="match status" value="1"/>
</dbReference>
<dbReference type="EMBL" id="LN906597">
    <property type="protein sequence ID" value="CUT16870.1"/>
    <property type="molecule type" value="Genomic_DNA"/>
</dbReference>
<gene>
    <name evidence="5" type="primary">scpB</name>
    <name evidence="5" type="ORF">Ark11_0008</name>
</gene>
<name>A0A0S4M3J4_9BURK</name>
<dbReference type="InterPro" id="IPR036388">
    <property type="entry name" value="WH-like_DNA-bd_sf"/>
</dbReference>
<keyword evidence="3" id="KW-0159">Chromosome partition</keyword>
<protein>
    <submittedName>
        <fullName evidence="5">Segregation and condensation protein B</fullName>
    </submittedName>
</protein>
<reference evidence="6" key="1">
    <citation type="submission" date="2015-11" db="EMBL/GenBank/DDBJ databases">
        <authorList>
            <person name="Seth-Smith H.M.B."/>
        </authorList>
    </citation>
    <scope>NUCLEOTIDE SEQUENCE [LARGE SCALE GENOMIC DNA]</scope>
    <source>
        <strain evidence="6">2013Ark11</strain>
    </source>
</reference>
<evidence type="ECO:0000256" key="4">
    <source>
        <dbReference type="ARBA" id="ARBA00023306"/>
    </source>
</evidence>
<dbReference type="GO" id="GO:0051301">
    <property type="term" value="P:cell division"/>
    <property type="evidence" value="ECO:0007669"/>
    <property type="project" value="UniProtKB-KW"/>
</dbReference>
<evidence type="ECO:0000313" key="5">
    <source>
        <dbReference type="EMBL" id="CUT16870.1"/>
    </source>
</evidence>
<sequence length="195" mass="21916">MSSSAEICNYDAQYVDMIVEAALFSSPEPLSIDSISFLFDENIAKDELRSVLNAISTRYSGRGVELVETAGGWRFLTSTRVQHHLDRLRQVKPPRYSRAVMETLAIVAYKQPVTRGDIEEIRGVSVSLHIIRTLEDRGWIVIKGRRDSIGRPALYTTTVQFLDDFGLRCLADLPALQTFGPVLESIDDLPTKEKI</sequence>
<dbReference type="PIRSF" id="PIRSF019345">
    <property type="entry name" value="ScpB"/>
    <property type="match status" value="1"/>
</dbReference>
<dbReference type="PATRIC" id="fig|1561003.3.peg.9"/>
<evidence type="ECO:0000313" key="6">
    <source>
        <dbReference type="Proteomes" id="UP000198651"/>
    </source>
</evidence>
<dbReference type="InterPro" id="IPR036390">
    <property type="entry name" value="WH_DNA-bd_sf"/>
</dbReference>
<dbReference type="SUPFAM" id="SSF46785">
    <property type="entry name" value="Winged helix' DNA-binding domain"/>
    <property type="match status" value="2"/>
</dbReference>
<dbReference type="GO" id="GO:0051304">
    <property type="term" value="P:chromosome separation"/>
    <property type="evidence" value="ECO:0007669"/>
    <property type="project" value="InterPro"/>
</dbReference>
<dbReference type="InterPro" id="IPR005234">
    <property type="entry name" value="ScpB_csome_segregation"/>
</dbReference>
<proteinExistence type="predicted"/>
<dbReference type="PANTHER" id="PTHR34298:SF2">
    <property type="entry name" value="SEGREGATION AND CONDENSATION PROTEIN B"/>
    <property type="match status" value="1"/>
</dbReference>
<evidence type="ECO:0000256" key="3">
    <source>
        <dbReference type="ARBA" id="ARBA00022829"/>
    </source>
</evidence>
<organism evidence="5 6">
    <name type="scientific">Candidatus Ichthyocystis hellenicum</name>
    <dbReference type="NCBI Taxonomy" id="1561003"/>
    <lineage>
        <taxon>Bacteria</taxon>
        <taxon>Pseudomonadati</taxon>
        <taxon>Pseudomonadota</taxon>
        <taxon>Betaproteobacteria</taxon>
        <taxon>Burkholderiales</taxon>
        <taxon>Candidatus Ichthyocystis</taxon>
    </lineage>
</organism>
<accession>A0A0S4M3J4</accession>
<dbReference type="Gene3D" id="1.10.10.10">
    <property type="entry name" value="Winged helix-like DNA-binding domain superfamily/Winged helix DNA-binding domain"/>
    <property type="match status" value="2"/>
</dbReference>
<dbReference type="NCBIfam" id="TIGR00281">
    <property type="entry name" value="SMC-Scp complex subunit ScpB"/>
    <property type="match status" value="1"/>
</dbReference>
<dbReference type="AlphaFoldDB" id="A0A0S4M3J4"/>